<proteinExistence type="inferred from homology"/>
<evidence type="ECO:0000256" key="6">
    <source>
        <dbReference type="ARBA" id="ARBA00022617"/>
    </source>
</evidence>
<gene>
    <name evidence="15" type="ORF">GE061_009278</name>
</gene>
<evidence type="ECO:0000256" key="8">
    <source>
        <dbReference type="ARBA" id="ARBA00022824"/>
    </source>
</evidence>
<dbReference type="OrthoDB" id="6622871at2759"/>
<keyword evidence="8" id="KW-0256">Endoplasmic reticulum</keyword>
<evidence type="ECO:0000256" key="5">
    <source>
        <dbReference type="ARBA" id="ARBA00010617"/>
    </source>
</evidence>
<comment type="caution">
    <text evidence="15">The sequence shown here is derived from an EMBL/GenBank/DDBJ whole genome shotgun (WGS) entry which is preliminary data.</text>
</comment>
<dbReference type="PANTHER" id="PTHR24292">
    <property type="entry name" value="CYTOCHROME P450"/>
    <property type="match status" value="1"/>
</dbReference>
<dbReference type="GO" id="GO:0004497">
    <property type="term" value="F:monooxygenase activity"/>
    <property type="evidence" value="ECO:0007669"/>
    <property type="project" value="UniProtKB-KW"/>
</dbReference>
<dbReference type="AlphaFoldDB" id="A0A6A4K8N7"/>
<dbReference type="Pfam" id="PF00067">
    <property type="entry name" value="p450"/>
    <property type="match status" value="1"/>
</dbReference>
<comment type="subcellular location">
    <subcellularLocation>
        <location evidence="4">Endoplasmic reticulum membrane</location>
        <topology evidence="4">Peripheral membrane protein</topology>
    </subcellularLocation>
    <subcellularLocation>
        <location evidence="3">Microsome membrane</location>
        <topology evidence="3">Peripheral membrane protein</topology>
    </subcellularLocation>
</comment>
<evidence type="ECO:0000256" key="12">
    <source>
        <dbReference type="ARBA" id="ARBA00023033"/>
    </source>
</evidence>
<dbReference type="Gene3D" id="1.10.630.10">
    <property type="entry name" value="Cytochrome P450"/>
    <property type="match status" value="1"/>
</dbReference>
<keyword evidence="16" id="KW-1185">Reference proteome</keyword>
<keyword evidence="7 14" id="KW-0479">Metal-binding</keyword>
<dbReference type="GO" id="GO:0005506">
    <property type="term" value="F:iron ion binding"/>
    <property type="evidence" value="ECO:0007669"/>
    <property type="project" value="InterPro"/>
</dbReference>
<dbReference type="PANTHER" id="PTHR24292:SF84">
    <property type="entry name" value="CYTOCHROME P450 28A5-RELATED"/>
    <property type="match status" value="1"/>
</dbReference>
<evidence type="ECO:0000256" key="4">
    <source>
        <dbReference type="ARBA" id="ARBA00004406"/>
    </source>
</evidence>
<dbReference type="PRINTS" id="PR00385">
    <property type="entry name" value="P450"/>
</dbReference>
<dbReference type="GO" id="GO:0020037">
    <property type="term" value="F:heme binding"/>
    <property type="evidence" value="ECO:0007669"/>
    <property type="project" value="InterPro"/>
</dbReference>
<evidence type="ECO:0000256" key="13">
    <source>
        <dbReference type="ARBA" id="ARBA00023136"/>
    </source>
</evidence>
<evidence type="ECO:0000313" key="15">
    <source>
        <dbReference type="EMBL" id="KAF6214535.1"/>
    </source>
</evidence>
<reference evidence="15" key="1">
    <citation type="journal article" date="2021" name="Mol. Ecol. Resour.">
        <title>Apolygus lucorum genome provides insights into omnivorousness and mesophyll feeding.</title>
        <authorList>
            <person name="Liu Y."/>
            <person name="Liu H."/>
            <person name="Wang H."/>
            <person name="Huang T."/>
            <person name="Liu B."/>
            <person name="Yang B."/>
            <person name="Yin L."/>
            <person name="Li B."/>
            <person name="Zhang Y."/>
            <person name="Zhang S."/>
            <person name="Jiang F."/>
            <person name="Zhang X."/>
            <person name="Ren Y."/>
            <person name="Wang B."/>
            <person name="Wang S."/>
            <person name="Lu Y."/>
            <person name="Wu K."/>
            <person name="Fan W."/>
            <person name="Wang G."/>
        </authorList>
    </citation>
    <scope>NUCLEOTIDE SEQUENCE</scope>
    <source>
        <strain evidence="15">12Hb</strain>
    </source>
</reference>
<keyword evidence="11 14" id="KW-0408">Iron</keyword>
<dbReference type="GO" id="GO:0016705">
    <property type="term" value="F:oxidoreductase activity, acting on paired donors, with incorporation or reduction of molecular oxygen"/>
    <property type="evidence" value="ECO:0007669"/>
    <property type="project" value="InterPro"/>
</dbReference>
<evidence type="ECO:0000256" key="3">
    <source>
        <dbReference type="ARBA" id="ARBA00004174"/>
    </source>
</evidence>
<dbReference type="CDD" id="cd11056">
    <property type="entry name" value="CYP6-like"/>
    <property type="match status" value="1"/>
</dbReference>
<dbReference type="EMBL" id="WIXP02000002">
    <property type="protein sequence ID" value="KAF6214535.1"/>
    <property type="molecule type" value="Genomic_DNA"/>
</dbReference>
<dbReference type="InterPro" id="IPR050476">
    <property type="entry name" value="Insect_CytP450_Detox"/>
</dbReference>
<comment type="function">
    <text evidence="2">May be involved in the metabolism of insect hormones and in the breakdown of synthetic insecticides.</text>
</comment>
<keyword evidence="13" id="KW-0472">Membrane</keyword>
<sequence>MIPELVVILIGVTTAAVVWLRWNYGRWKKAGIPKYIPNSFPGAPAVGTYHWRSPVLLLRDIELVKAVTMTEFASFRDNGKHISKKADPILGRNPFFLEGDEWKMARKVHTQSHTANKLKTLFGYVDEVSNDLIGYISNNTGKEIELLDFCSKFTIDNVSSCVFGIKTRSHTERDSEFTTSALNLFSFNWKWVLQRYAPFVLNIFRIRLINPTSISFFYNLVKEMSEMRKKQSLTRPDFLQILLDDPRRPSLMDMTAETLTFLIDGYATSSVEMTYMMYLLAIHPDVQSKLRDEVNSADELNFETIHRLPYMEAVFNETLRLYPAAPTLSRKCTSDTVITHKDKKYEFSKGDIVEIPVYAIHRDPEYFQNPSTFDPDRFIDNSESIPLLALGLGPRACVGNRFARTQIKTGVAKILKRFRVVPATDDHSFPKTTHQNILLYPDDKLFVKFENL</sequence>
<organism evidence="15 16">
    <name type="scientific">Apolygus lucorum</name>
    <name type="common">Small green plant bug</name>
    <name type="synonym">Lygocoris lucorum</name>
    <dbReference type="NCBI Taxonomy" id="248454"/>
    <lineage>
        <taxon>Eukaryota</taxon>
        <taxon>Metazoa</taxon>
        <taxon>Ecdysozoa</taxon>
        <taxon>Arthropoda</taxon>
        <taxon>Hexapoda</taxon>
        <taxon>Insecta</taxon>
        <taxon>Pterygota</taxon>
        <taxon>Neoptera</taxon>
        <taxon>Paraneoptera</taxon>
        <taxon>Hemiptera</taxon>
        <taxon>Heteroptera</taxon>
        <taxon>Panheteroptera</taxon>
        <taxon>Cimicomorpha</taxon>
        <taxon>Miridae</taxon>
        <taxon>Mirini</taxon>
        <taxon>Apolygus</taxon>
    </lineage>
</organism>
<feature type="binding site" description="axial binding residue" evidence="14">
    <location>
        <position position="397"/>
    </location>
    <ligand>
        <name>heme</name>
        <dbReference type="ChEBI" id="CHEBI:30413"/>
    </ligand>
    <ligandPart>
        <name>Fe</name>
        <dbReference type="ChEBI" id="CHEBI:18248"/>
    </ligandPart>
</feature>
<dbReference type="InterPro" id="IPR036396">
    <property type="entry name" value="Cyt_P450_sf"/>
</dbReference>
<comment type="cofactor">
    <cofactor evidence="1 14">
        <name>heme</name>
        <dbReference type="ChEBI" id="CHEBI:30413"/>
    </cofactor>
</comment>
<evidence type="ECO:0000256" key="1">
    <source>
        <dbReference type="ARBA" id="ARBA00001971"/>
    </source>
</evidence>
<comment type="similarity">
    <text evidence="5">Belongs to the cytochrome P450 family.</text>
</comment>
<keyword evidence="6 14" id="KW-0349">Heme</keyword>
<evidence type="ECO:0000256" key="10">
    <source>
        <dbReference type="ARBA" id="ARBA00023002"/>
    </source>
</evidence>
<evidence type="ECO:0000256" key="7">
    <source>
        <dbReference type="ARBA" id="ARBA00022723"/>
    </source>
</evidence>
<dbReference type="InterPro" id="IPR002401">
    <property type="entry name" value="Cyt_P450_E_grp-I"/>
</dbReference>
<name>A0A6A4K8N7_APOLU</name>
<dbReference type="Proteomes" id="UP000466442">
    <property type="component" value="Unassembled WGS sequence"/>
</dbReference>
<keyword evidence="9" id="KW-0492">Microsome</keyword>
<evidence type="ECO:0000256" key="2">
    <source>
        <dbReference type="ARBA" id="ARBA00003690"/>
    </source>
</evidence>
<dbReference type="PRINTS" id="PR00463">
    <property type="entry name" value="EP450I"/>
</dbReference>
<evidence type="ECO:0000256" key="11">
    <source>
        <dbReference type="ARBA" id="ARBA00023004"/>
    </source>
</evidence>
<evidence type="ECO:0000256" key="14">
    <source>
        <dbReference type="PIRSR" id="PIRSR602401-1"/>
    </source>
</evidence>
<dbReference type="InterPro" id="IPR001128">
    <property type="entry name" value="Cyt_P450"/>
</dbReference>
<evidence type="ECO:0000313" key="16">
    <source>
        <dbReference type="Proteomes" id="UP000466442"/>
    </source>
</evidence>
<evidence type="ECO:0008006" key="17">
    <source>
        <dbReference type="Google" id="ProtNLM"/>
    </source>
</evidence>
<accession>A0A6A4K8N7</accession>
<evidence type="ECO:0000256" key="9">
    <source>
        <dbReference type="ARBA" id="ARBA00022848"/>
    </source>
</evidence>
<dbReference type="GO" id="GO:0005789">
    <property type="term" value="C:endoplasmic reticulum membrane"/>
    <property type="evidence" value="ECO:0007669"/>
    <property type="project" value="UniProtKB-SubCell"/>
</dbReference>
<keyword evidence="12" id="KW-0503">Monooxygenase</keyword>
<keyword evidence="10" id="KW-0560">Oxidoreductase</keyword>
<dbReference type="SUPFAM" id="SSF48264">
    <property type="entry name" value="Cytochrome P450"/>
    <property type="match status" value="1"/>
</dbReference>
<protein>
    <recommendedName>
        <fullName evidence="17">Cytochrome P450</fullName>
    </recommendedName>
</protein>